<reference evidence="1 2" key="1">
    <citation type="journal article" date="2012" name="J. Bacteriol.">
        <title>Complete genome sequence of Alcanivorax dieselolei type strain B5.</title>
        <authorList>
            <person name="Lai Q."/>
            <person name="Li W."/>
            <person name="Shao Z."/>
        </authorList>
    </citation>
    <scope>NUCLEOTIDE SEQUENCE [LARGE SCALE GENOMIC DNA]</scope>
    <source>
        <strain evidence="2">DSM 16502 / CGMCC 1.3690 / B-5</strain>
    </source>
</reference>
<protein>
    <submittedName>
        <fullName evidence="1">Uncharacterized protein</fullName>
    </submittedName>
</protein>
<gene>
    <name evidence="1" type="ordered locus">B5T_00359</name>
</gene>
<dbReference type="Proteomes" id="UP000006286">
    <property type="component" value="Chromosome"/>
</dbReference>
<evidence type="ECO:0000313" key="1">
    <source>
        <dbReference type="EMBL" id="AFT68646.1"/>
    </source>
</evidence>
<dbReference type="AlphaFoldDB" id="K0CAY1"/>
<name>K0CAY1_ALCDB</name>
<accession>K0CAY1</accession>
<evidence type="ECO:0000313" key="2">
    <source>
        <dbReference type="Proteomes" id="UP000006286"/>
    </source>
</evidence>
<proteinExistence type="predicted"/>
<sequence>MNLASFIPGTGKLNRVKVLLKYKRPERLNVAFLKKVMSGPDGRLPDSYQHPMIFTFRTLNVHFSPSYFPGDAVSYRFVYQVGQAISVYSTSSKENVCNFSGPPFIDTFTVKSKFFAPSK</sequence>
<keyword evidence="2" id="KW-1185">Reference proteome</keyword>
<organism evidence="1 2">
    <name type="scientific">Alcanivorax dieselolei (strain DSM 16502 / CGMCC 1.3690 / MCCC 1A00001 / B-5)</name>
    <name type="common">Alloalcanivorax dieselolei</name>
    <dbReference type="NCBI Taxonomy" id="930169"/>
    <lineage>
        <taxon>Bacteria</taxon>
        <taxon>Pseudomonadati</taxon>
        <taxon>Pseudomonadota</taxon>
        <taxon>Gammaproteobacteria</taxon>
        <taxon>Oceanospirillales</taxon>
        <taxon>Alcanivoracaceae</taxon>
        <taxon>Alloalcanivorax</taxon>
    </lineage>
</organism>
<dbReference type="KEGG" id="adi:B5T_00359"/>
<dbReference type="EMBL" id="CP003466">
    <property type="protein sequence ID" value="AFT68646.1"/>
    <property type="molecule type" value="Genomic_DNA"/>
</dbReference>
<dbReference type="HOGENOM" id="CLU_2056381_0_0_6"/>